<feature type="domain" description="Luciferase-like" evidence="5">
    <location>
        <begin position="1"/>
        <end position="258"/>
    </location>
</feature>
<dbReference type="EMBL" id="VGLS01000194">
    <property type="protein sequence ID" value="MBM3223757.1"/>
    <property type="molecule type" value="Genomic_DNA"/>
</dbReference>
<dbReference type="SUPFAM" id="SSF51679">
    <property type="entry name" value="Bacterial luciferase-like"/>
    <property type="match status" value="1"/>
</dbReference>
<evidence type="ECO:0000256" key="1">
    <source>
        <dbReference type="ARBA" id="ARBA00022630"/>
    </source>
</evidence>
<comment type="caution">
    <text evidence="6">The sequence shown here is derived from an EMBL/GenBank/DDBJ whole genome shotgun (WGS) entry which is preliminary data.</text>
</comment>
<dbReference type="PANTHER" id="PTHR42847:SF4">
    <property type="entry name" value="ALKANESULFONATE MONOOXYGENASE-RELATED"/>
    <property type="match status" value="1"/>
</dbReference>
<dbReference type="InterPro" id="IPR019921">
    <property type="entry name" value="Lucif-like_OxRdtase_Rv2161c"/>
</dbReference>
<keyword evidence="1" id="KW-0285">Flavoprotein</keyword>
<evidence type="ECO:0000256" key="4">
    <source>
        <dbReference type="ARBA" id="ARBA00023033"/>
    </source>
</evidence>
<evidence type="ECO:0000313" key="7">
    <source>
        <dbReference type="Proteomes" id="UP000712673"/>
    </source>
</evidence>
<dbReference type="Gene3D" id="3.20.20.30">
    <property type="entry name" value="Luciferase-like domain"/>
    <property type="match status" value="1"/>
</dbReference>
<dbReference type="InterPro" id="IPR050172">
    <property type="entry name" value="SsuD_RutA_monooxygenase"/>
</dbReference>
<dbReference type="GO" id="GO:0046306">
    <property type="term" value="P:alkanesulfonate catabolic process"/>
    <property type="evidence" value="ECO:0007669"/>
    <property type="project" value="TreeGrafter"/>
</dbReference>
<keyword evidence="2" id="KW-0288">FMN</keyword>
<evidence type="ECO:0000256" key="2">
    <source>
        <dbReference type="ARBA" id="ARBA00022643"/>
    </source>
</evidence>
<keyword evidence="3" id="KW-0560">Oxidoreductase</keyword>
<proteinExistence type="predicted"/>
<evidence type="ECO:0000259" key="5">
    <source>
        <dbReference type="Pfam" id="PF00296"/>
    </source>
</evidence>
<gene>
    <name evidence="6" type="ORF">FJZ47_08165</name>
</gene>
<reference evidence="6" key="1">
    <citation type="submission" date="2019-03" db="EMBL/GenBank/DDBJ databases">
        <title>Lake Tanganyika Metagenome-Assembled Genomes (MAGs).</title>
        <authorList>
            <person name="Tran P."/>
        </authorList>
    </citation>
    <scope>NUCLEOTIDE SEQUENCE</scope>
    <source>
        <strain evidence="6">K_DeepCast_65m_m2_066</strain>
    </source>
</reference>
<organism evidence="6 7">
    <name type="scientific">Tectimicrobiota bacterium</name>
    <dbReference type="NCBI Taxonomy" id="2528274"/>
    <lineage>
        <taxon>Bacteria</taxon>
        <taxon>Pseudomonadati</taxon>
        <taxon>Nitrospinota/Tectimicrobiota group</taxon>
        <taxon>Candidatus Tectimicrobiota</taxon>
    </lineage>
</organism>
<dbReference type="InterPro" id="IPR011251">
    <property type="entry name" value="Luciferase-like_dom"/>
</dbReference>
<name>A0A937VZB7_UNCTE</name>
<dbReference type="InterPro" id="IPR036661">
    <property type="entry name" value="Luciferase-like_sf"/>
</dbReference>
<evidence type="ECO:0000256" key="3">
    <source>
        <dbReference type="ARBA" id="ARBA00023002"/>
    </source>
</evidence>
<accession>A0A937VZB7</accession>
<dbReference type="AlphaFoldDB" id="A0A937VZB7"/>
<evidence type="ECO:0000313" key="6">
    <source>
        <dbReference type="EMBL" id="MBM3223757.1"/>
    </source>
</evidence>
<sequence>MQFGVTIPNNWGVEDAQQVLAFGPVAEELGYDSIWVMDHLFNNGYIRERLDDKPYYHPLATLSYLAATTRRVRLGTSVLVLPYHNPVELAKYTASLDHMSGGRVTLGVGVGAMTEEFAALGVPFRQRGALTNECIAVMKELWTNEDPTYHSTRWHFADLKFAPKPLQKPHIPLWVGGASPGALRRAATMGDGWHPSGMSPEEFRAGREEVRKLASAAGRDPDSLTMSIRVEVEAHGHASSQRAANRARLSGDNTQQMLDGLRAYQQAGVDHVVLALNTGDVTRIRALMDGIAQQVIPQFRS</sequence>
<keyword evidence="4" id="KW-0503">Monooxygenase</keyword>
<dbReference type="Proteomes" id="UP000712673">
    <property type="component" value="Unassembled WGS sequence"/>
</dbReference>
<dbReference type="PANTHER" id="PTHR42847">
    <property type="entry name" value="ALKANESULFONATE MONOOXYGENASE"/>
    <property type="match status" value="1"/>
</dbReference>
<dbReference type="Pfam" id="PF00296">
    <property type="entry name" value="Bac_luciferase"/>
    <property type="match status" value="1"/>
</dbReference>
<protein>
    <submittedName>
        <fullName evidence="6">LLM class F420-dependent oxidoreductase</fullName>
    </submittedName>
</protein>
<dbReference type="GO" id="GO:0008726">
    <property type="term" value="F:alkanesulfonate monooxygenase activity"/>
    <property type="evidence" value="ECO:0007669"/>
    <property type="project" value="TreeGrafter"/>
</dbReference>
<dbReference type="NCBIfam" id="TIGR03619">
    <property type="entry name" value="F420_Rv2161c"/>
    <property type="match status" value="1"/>
</dbReference>